<reference evidence="1 2" key="1">
    <citation type="submission" date="2018-03" db="EMBL/GenBank/DDBJ databases">
        <authorList>
            <person name="Fogelqvist J."/>
        </authorList>
    </citation>
    <scope>NUCLEOTIDE SEQUENCE [LARGE SCALE GENOMIC DNA]</scope>
</reference>
<keyword evidence="1" id="KW-0496">Mitochondrion</keyword>
<evidence type="ECO:0000313" key="2">
    <source>
        <dbReference type="Proteomes" id="UP000290189"/>
    </source>
</evidence>
<sequence>MQRTVGDVCRCVGIGPIPRAAGSAALQARVWRGGVRSAVRLIPVEERTYWYVVVNHNREPLAGDAAEPESVKFKVDQVVRDFRQHVYERSAELQRFDVEHIRCCTSKRLDVNLKMKLLLSQVHSKQASPILVITPRPRTAIDYKPTHRKTAQRPGPDLSFRTGIDQYAICPGYHRGSWIDKFFEAAENITNQKECKEAAARLLKDPSLFQPGPGGRRNGSH</sequence>
<evidence type="ECO:0000313" key="1">
    <source>
        <dbReference type="EMBL" id="SPR01269.1"/>
    </source>
</evidence>
<name>A0A3P3YMG8_PLABS</name>
<organism evidence="1 2">
    <name type="scientific">Plasmodiophora brassicae</name>
    <name type="common">Clubroot disease agent</name>
    <dbReference type="NCBI Taxonomy" id="37360"/>
    <lineage>
        <taxon>Eukaryota</taxon>
        <taxon>Sar</taxon>
        <taxon>Rhizaria</taxon>
        <taxon>Endomyxa</taxon>
        <taxon>Phytomyxea</taxon>
        <taxon>Plasmodiophorida</taxon>
        <taxon>Plasmodiophoridae</taxon>
        <taxon>Plasmodiophora</taxon>
    </lineage>
</organism>
<protein>
    <submittedName>
        <fullName evidence="1">Uncharacterized protein</fullName>
    </submittedName>
</protein>
<gene>
    <name evidence="1" type="ORF">PLBR_LOCUS8484</name>
</gene>
<dbReference type="EMBL" id="OVEO01000017">
    <property type="protein sequence ID" value="SPR01269.1"/>
    <property type="molecule type" value="Genomic_DNA"/>
</dbReference>
<geneLocation type="mitochondrion" evidence="1"/>
<dbReference type="Proteomes" id="UP000290189">
    <property type="component" value="Unassembled WGS sequence"/>
</dbReference>
<dbReference type="AlphaFoldDB" id="A0A3P3YMG8"/>
<proteinExistence type="predicted"/>
<accession>A0A3P3YMG8</accession>